<organism evidence="1 2">
    <name type="scientific">Coemansia spiralis</name>
    <dbReference type="NCBI Taxonomy" id="417178"/>
    <lineage>
        <taxon>Eukaryota</taxon>
        <taxon>Fungi</taxon>
        <taxon>Fungi incertae sedis</taxon>
        <taxon>Zoopagomycota</taxon>
        <taxon>Kickxellomycotina</taxon>
        <taxon>Kickxellomycetes</taxon>
        <taxon>Kickxellales</taxon>
        <taxon>Kickxellaceae</taxon>
        <taxon>Coemansia</taxon>
    </lineage>
</organism>
<dbReference type="AlphaFoldDB" id="A0A9W8L1K1"/>
<accession>A0A9W8L1K1</accession>
<sequence length="94" mass="10550">MLLPPQELVASFDDSGTGRHKAYYLRSDGTVSWVLNERFVRSFRADGVGKPFPEAAITVDRVVFTRFMEEGSGDTVALCIFRSDQLVIHFYSGD</sequence>
<dbReference type="Proteomes" id="UP001151516">
    <property type="component" value="Unassembled WGS sequence"/>
</dbReference>
<evidence type="ECO:0000313" key="1">
    <source>
        <dbReference type="EMBL" id="KAJ2681303.1"/>
    </source>
</evidence>
<proteinExistence type="predicted"/>
<name>A0A9W8L1K1_9FUNG</name>
<keyword evidence="2" id="KW-1185">Reference proteome</keyword>
<feature type="non-terminal residue" evidence="1">
    <location>
        <position position="94"/>
    </location>
</feature>
<protein>
    <submittedName>
        <fullName evidence="1">Uncharacterized protein</fullName>
    </submittedName>
</protein>
<dbReference type="EMBL" id="JANBTX010000679">
    <property type="protein sequence ID" value="KAJ2681303.1"/>
    <property type="molecule type" value="Genomic_DNA"/>
</dbReference>
<comment type="caution">
    <text evidence="1">The sequence shown here is derived from an EMBL/GenBank/DDBJ whole genome shotgun (WGS) entry which is preliminary data.</text>
</comment>
<reference evidence="1" key="1">
    <citation type="submission" date="2022-07" db="EMBL/GenBank/DDBJ databases">
        <title>Phylogenomic reconstructions and comparative analyses of Kickxellomycotina fungi.</title>
        <authorList>
            <person name="Reynolds N.K."/>
            <person name="Stajich J.E."/>
            <person name="Barry K."/>
            <person name="Grigoriev I.V."/>
            <person name="Crous P."/>
            <person name="Smith M.E."/>
        </authorList>
    </citation>
    <scope>NUCLEOTIDE SEQUENCE</scope>
    <source>
        <strain evidence="1">CBS 109367</strain>
    </source>
</reference>
<evidence type="ECO:0000313" key="2">
    <source>
        <dbReference type="Proteomes" id="UP001151516"/>
    </source>
</evidence>
<gene>
    <name evidence="1" type="ORF">IWW39_006373</name>
</gene>
<dbReference type="OrthoDB" id="26401at2759"/>